<sequence length="211" mass="23386">MSRPLLAVLPLSSMPVAQKITKGIYILPMYEASAGKFPKTYDYTQAEMQEALDDLVKAHGATQGKSKVAYAQQEAAETRFDQVFGAYRDWANRTDVAYNNKVNIELLGLDPSRETANRPSLDAPVLQKPTGEQEGELDLVCEPFGDFTALVWFVAYGDEQPADDEYRFCTGGTRLRQKLTLESGRVAWIRVLAITTAGCTQLSAAVKRRVL</sequence>
<evidence type="ECO:0000313" key="2">
    <source>
        <dbReference type="Proteomes" id="UP001176429"/>
    </source>
</evidence>
<comment type="caution">
    <text evidence="1">The sequence shown here is derived from an EMBL/GenBank/DDBJ whole genome shotgun (WGS) entry which is preliminary data.</text>
</comment>
<dbReference type="Proteomes" id="UP001176429">
    <property type="component" value="Unassembled WGS sequence"/>
</dbReference>
<evidence type="ECO:0000313" key="1">
    <source>
        <dbReference type="EMBL" id="MDO7876961.1"/>
    </source>
</evidence>
<name>A0ABT9BFC9_9BACT</name>
<keyword evidence="2" id="KW-1185">Reference proteome</keyword>
<proteinExistence type="predicted"/>
<gene>
    <name evidence="1" type="ORF">Q5H93_19600</name>
</gene>
<protein>
    <submittedName>
        <fullName evidence="1">Uncharacterized protein</fullName>
    </submittedName>
</protein>
<dbReference type="EMBL" id="JAUQSY010000015">
    <property type="protein sequence ID" value="MDO7876961.1"/>
    <property type="molecule type" value="Genomic_DNA"/>
</dbReference>
<accession>A0ABT9BFC9</accession>
<dbReference type="RefSeq" id="WP_305008352.1">
    <property type="nucleotide sequence ID" value="NZ_JAUQSY010000015.1"/>
</dbReference>
<reference evidence="1" key="1">
    <citation type="submission" date="2023-07" db="EMBL/GenBank/DDBJ databases">
        <authorList>
            <person name="Kim M.K."/>
        </authorList>
    </citation>
    <scope>NUCLEOTIDE SEQUENCE</scope>
    <source>
        <strain evidence="1">ASUV-10-1</strain>
    </source>
</reference>
<organism evidence="1 2">
    <name type="scientific">Hymenobacter aranciens</name>
    <dbReference type="NCBI Taxonomy" id="3063996"/>
    <lineage>
        <taxon>Bacteria</taxon>
        <taxon>Pseudomonadati</taxon>
        <taxon>Bacteroidota</taxon>
        <taxon>Cytophagia</taxon>
        <taxon>Cytophagales</taxon>
        <taxon>Hymenobacteraceae</taxon>
        <taxon>Hymenobacter</taxon>
    </lineage>
</organism>